<gene>
    <name evidence="1" type="ORF">ARALYDRAFT_916643</name>
</gene>
<protein>
    <submittedName>
        <fullName evidence="1">Expressed protein</fullName>
    </submittedName>
</protein>
<proteinExistence type="predicted"/>
<accession>D7MP43</accession>
<evidence type="ECO:0000313" key="1">
    <source>
        <dbReference type="EMBL" id="EFH39600.1"/>
    </source>
</evidence>
<dbReference type="HOGENOM" id="CLU_2907152_0_0_1"/>
<dbReference type="Proteomes" id="UP000008694">
    <property type="component" value="Unassembled WGS sequence"/>
</dbReference>
<dbReference type="Gramene" id="scaffold_800043.1">
    <property type="protein sequence ID" value="scaffold_800043.1"/>
    <property type="gene ID" value="scaffold_800043.1"/>
</dbReference>
<reference evidence="2" key="1">
    <citation type="journal article" date="2011" name="Nat. Genet.">
        <title>The Arabidopsis lyrata genome sequence and the basis of rapid genome size change.</title>
        <authorList>
            <person name="Hu T.T."/>
            <person name="Pattyn P."/>
            <person name="Bakker E.G."/>
            <person name="Cao J."/>
            <person name="Cheng J.-F."/>
            <person name="Clark R.M."/>
            <person name="Fahlgren N."/>
            <person name="Fawcett J.A."/>
            <person name="Grimwood J."/>
            <person name="Gundlach H."/>
            <person name="Haberer G."/>
            <person name="Hollister J.D."/>
            <person name="Ossowski S."/>
            <person name="Ottilar R.P."/>
            <person name="Salamov A.A."/>
            <person name="Schneeberger K."/>
            <person name="Spannagl M."/>
            <person name="Wang X."/>
            <person name="Yang L."/>
            <person name="Nasrallah M.E."/>
            <person name="Bergelson J."/>
            <person name="Carrington J.C."/>
            <person name="Gaut B.S."/>
            <person name="Schmutz J."/>
            <person name="Mayer K.F.X."/>
            <person name="Van de Peer Y."/>
            <person name="Grigoriev I.V."/>
            <person name="Nordborg M."/>
            <person name="Weigel D."/>
            <person name="Guo Y.-L."/>
        </authorList>
    </citation>
    <scope>NUCLEOTIDE SEQUENCE [LARGE SCALE GENOMIC DNA]</scope>
    <source>
        <strain evidence="2">cv. MN47</strain>
    </source>
</reference>
<dbReference type="EMBL" id="GL348720">
    <property type="protein sequence ID" value="EFH39600.1"/>
    <property type="molecule type" value="Genomic_DNA"/>
</dbReference>
<name>D7MP43_ARALL</name>
<evidence type="ECO:0000313" key="2">
    <source>
        <dbReference type="Proteomes" id="UP000008694"/>
    </source>
</evidence>
<keyword evidence="2" id="KW-1185">Reference proteome</keyword>
<dbReference type="AlphaFoldDB" id="D7MP43"/>
<organism evidence="2">
    <name type="scientific">Arabidopsis lyrata subsp. lyrata</name>
    <name type="common">Lyre-leaved rock-cress</name>
    <dbReference type="NCBI Taxonomy" id="81972"/>
    <lineage>
        <taxon>Eukaryota</taxon>
        <taxon>Viridiplantae</taxon>
        <taxon>Streptophyta</taxon>
        <taxon>Embryophyta</taxon>
        <taxon>Tracheophyta</taxon>
        <taxon>Spermatophyta</taxon>
        <taxon>Magnoliopsida</taxon>
        <taxon>eudicotyledons</taxon>
        <taxon>Gunneridae</taxon>
        <taxon>Pentapetalae</taxon>
        <taxon>rosids</taxon>
        <taxon>malvids</taxon>
        <taxon>Brassicales</taxon>
        <taxon>Brassicaceae</taxon>
        <taxon>Camelineae</taxon>
        <taxon>Arabidopsis</taxon>
    </lineage>
</organism>
<sequence>MKETKPGASPAIMATFLCDDSFMASYVRYGLIPISLLGFYKRIGSLKDAPKVFDEMPDPDLI</sequence>